<dbReference type="Pfam" id="PF02899">
    <property type="entry name" value="Phage_int_SAM_1"/>
    <property type="match status" value="1"/>
</dbReference>
<dbReference type="HAMAP" id="MF_01808">
    <property type="entry name" value="Recomb_XerC_XerD"/>
    <property type="match status" value="1"/>
</dbReference>
<proteinExistence type="inferred from homology"/>
<accession>A0AAW9DPD9</accession>
<keyword evidence="3 9" id="KW-0132">Cell division</keyword>
<feature type="active site" evidence="9">
    <location>
        <position position="263"/>
    </location>
</feature>
<feature type="active site" evidence="9">
    <location>
        <position position="172"/>
    </location>
</feature>
<dbReference type="PROSITE" id="PS51898">
    <property type="entry name" value="TYR_RECOMBINASE"/>
    <property type="match status" value="1"/>
</dbReference>
<evidence type="ECO:0000313" key="12">
    <source>
        <dbReference type="EMBL" id="MDX5930939.1"/>
    </source>
</evidence>
<evidence type="ECO:0000256" key="2">
    <source>
        <dbReference type="ARBA" id="ARBA00022490"/>
    </source>
</evidence>
<evidence type="ECO:0000256" key="8">
    <source>
        <dbReference type="ARBA" id="ARBA00023306"/>
    </source>
</evidence>
<dbReference type="GO" id="GO:0005737">
    <property type="term" value="C:cytoplasm"/>
    <property type="evidence" value="ECO:0007669"/>
    <property type="project" value="UniProtKB-SubCell"/>
</dbReference>
<dbReference type="Gene3D" id="1.10.150.130">
    <property type="match status" value="1"/>
</dbReference>
<dbReference type="SUPFAM" id="SSF56349">
    <property type="entry name" value="DNA breaking-rejoining enzymes"/>
    <property type="match status" value="1"/>
</dbReference>
<dbReference type="InterPro" id="IPR050090">
    <property type="entry name" value="Tyrosine_recombinase_XerCD"/>
</dbReference>
<keyword evidence="6 9" id="KW-0238">DNA-binding</keyword>
<feature type="domain" description="Tyr recombinase" evidence="10">
    <location>
        <begin position="129"/>
        <end position="311"/>
    </location>
</feature>
<feature type="domain" description="Core-binding (CB)" evidence="11">
    <location>
        <begin position="17"/>
        <end position="108"/>
    </location>
</feature>
<comment type="similarity">
    <text evidence="9">Belongs to the 'phage' integrase family. XerC subfamily.</text>
</comment>
<evidence type="ECO:0000256" key="5">
    <source>
        <dbReference type="ARBA" id="ARBA00022908"/>
    </source>
</evidence>
<dbReference type="InterPro" id="IPR010998">
    <property type="entry name" value="Integrase_recombinase_N"/>
</dbReference>
<gene>
    <name evidence="9" type="primary">xerC</name>
    <name evidence="12" type="ORF">SIL87_09205</name>
</gene>
<sequence>MSVSPPSTDAAPAAADTPAEDLRAAFLAYLASERRAAPKTIITYGGDLAEFLGFLTAHLGAEPTAADLAALTLTDLRSHLARIATNGVGNATRAKKLAAIRSFYRYLHLRHGIANPAPGLSLTPRARKPLPRALTTPDAKSVVTAIGDDAATTALAIRDTALMALLYGAGLRIDEALSLNIADLPPEATPLIVRGKGGKQRIVPLLATVREALAAWRRIHPAAAPQSPLFLGARGARLNAGVVQRHLRNFRRANGLPEHATPHALRHSFATHLLAAGADLRSIQELLGHASLSTTQRYTDIDTAQLISVWQKSHPRA</sequence>
<dbReference type="InterPro" id="IPR044068">
    <property type="entry name" value="CB"/>
</dbReference>
<protein>
    <recommendedName>
        <fullName evidence="9">Tyrosine recombinase XerC</fullName>
    </recommendedName>
</protein>
<dbReference type="PROSITE" id="PS51900">
    <property type="entry name" value="CB"/>
    <property type="match status" value="1"/>
</dbReference>
<evidence type="ECO:0000259" key="11">
    <source>
        <dbReference type="PROSITE" id="PS51900"/>
    </source>
</evidence>
<dbReference type="GO" id="GO:0003677">
    <property type="term" value="F:DNA binding"/>
    <property type="evidence" value="ECO:0007669"/>
    <property type="project" value="UniProtKB-UniRule"/>
</dbReference>
<feature type="active site" description="O-(3'-phospho-DNA)-tyrosine intermediate" evidence="9">
    <location>
        <position position="298"/>
    </location>
</feature>
<keyword evidence="5 9" id="KW-0229">DNA integration</keyword>
<dbReference type="Gene3D" id="1.10.443.10">
    <property type="entry name" value="Intergrase catalytic core"/>
    <property type="match status" value="1"/>
</dbReference>
<keyword evidence="8 9" id="KW-0131">Cell cycle</keyword>
<comment type="subcellular location">
    <subcellularLocation>
        <location evidence="1 9">Cytoplasm</location>
    </subcellularLocation>
</comment>
<comment type="subunit">
    <text evidence="9">Forms a cyclic heterotetrameric complex composed of two molecules of XerC and two molecules of XerD.</text>
</comment>
<keyword evidence="2 9" id="KW-0963">Cytoplasm</keyword>
<keyword evidence="7 9" id="KW-0233">DNA recombination</keyword>
<feature type="active site" evidence="9">
    <location>
        <position position="266"/>
    </location>
</feature>
<dbReference type="EMBL" id="JAWXYB010000018">
    <property type="protein sequence ID" value="MDX5930939.1"/>
    <property type="molecule type" value="Genomic_DNA"/>
</dbReference>
<keyword evidence="13" id="KW-1185">Reference proteome</keyword>
<dbReference type="PANTHER" id="PTHR30349:SF90">
    <property type="entry name" value="TYROSINE RECOMBINASE XERD"/>
    <property type="match status" value="1"/>
</dbReference>
<evidence type="ECO:0000256" key="6">
    <source>
        <dbReference type="ARBA" id="ARBA00023125"/>
    </source>
</evidence>
<evidence type="ECO:0000256" key="1">
    <source>
        <dbReference type="ARBA" id="ARBA00004496"/>
    </source>
</evidence>
<feature type="active site" evidence="9">
    <location>
        <position position="196"/>
    </location>
</feature>
<dbReference type="SUPFAM" id="SSF47823">
    <property type="entry name" value="lambda integrase-like, N-terminal domain"/>
    <property type="match status" value="1"/>
</dbReference>
<organism evidence="12 13">
    <name type="scientific">Acidiphilium acidophilum</name>
    <name type="common">Thiobacillus acidophilus</name>
    <dbReference type="NCBI Taxonomy" id="76588"/>
    <lineage>
        <taxon>Bacteria</taxon>
        <taxon>Pseudomonadati</taxon>
        <taxon>Pseudomonadota</taxon>
        <taxon>Alphaproteobacteria</taxon>
        <taxon>Acetobacterales</taxon>
        <taxon>Acidocellaceae</taxon>
        <taxon>Acidiphilium</taxon>
    </lineage>
</organism>
<dbReference type="InterPro" id="IPR023009">
    <property type="entry name" value="Tyrosine_recombinase_XerC/XerD"/>
</dbReference>
<dbReference type="InterPro" id="IPR011010">
    <property type="entry name" value="DNA_brk_join_enz"/>
</dbReference>
<evidence type="ECO:0000256" key="9">
    <source>
        <dbReference type="HAMAP-Rule" id="MF_01808"/>
    </source>
</evidence>
<dbReference type="InterPro" id="IPR002104">
    <property type="entry name" value="Integrase_catalytic"/>
</dbReference>
<keyword evidence="4 9" id="KW-0159">Chromosome partition</keyword>
<feature type="active site" evidence="9">
    <location>
        <position position="289"/>
    </location>
</feature>
<dbReference type="GO" id="GO:0006313">
    <property type="term" value="P:DNA transposition"/>
    <property type="evidence" value="ECO:0007669"/>
    <property type="project" value="UniProtKB-UniRule"/>
</dbReference>
<dbReference type="GO" id="GO:0051301">
    <property type="term" value="P:cell division"/>
    <property type="evidence" value="ECO:0007669"/>
    <property type="project" value="UniProtKB-KW"/>
</dbReference>
<dbReference type="Pfam" id="PF00589">
    <property type="entry name" value="Phage_integrase"/>
    <property type="match status" value="1"/>
</dbReference>
<dbReference type="InterPro" id="IPR013762">
    <property type="entry name" value="Integrase-like_cat_sf"/>
</dbReference>
<dbReference type="AlphaFoldDB" id="A0AAW9DPD9"/>
<reference evidence="12 13" key="1">
    <citation type="submission" date="2023-11" db="EMBL/GenBank/DDBJ databases">
        <title>MicrobeMod: A computational toolkit for identifying prokaryotic methylation and restriction-modification with nanopore sequencing.</title>
        <authorList>
            <person name="Crits-Christoph A."/>
            <person name="Kang S.C."/>
            <person name="Lee H."/>
            <person name="Ostrov N."/>
        </authorList>
    </citation>
    <scope>NUCLEOTIDE SEQUENCE [LARGE SCALE GENOMIC DNA]</scope>
    <source>
        <strain evidence="12 13">DSMZ 700</strain>
    </source>
</reference>
<comment type="caution">
    <text evidence="12">The sequence shown here is derived from an EMBL/GenBank/DDBJ whole genome shotgun (WGS) entry which is preliminary data.</text>
</comment>
<evidence type="ECO:0000256" key="3">
    <source>
        <dbReference type="ARBA" id="ARBA00022618"/>
    </source>
</evidence>
<comment type="function">
    <text evidence="9">Site-specific tyrosine recombinase, which acts by catalyzing the cutting and rejoining of the recombining DNA molecules. The XerC-XerD complex is essential to convert dimers of the bacterial chromosome into monomers to permit their segregation at cell division. It also contributes to the segregational stability of plasmids.</text>
</comment>
<evidence type="ECO:0000259" key="10">
    <source>
        <dbReference type="PROSITE" id="PS51898"/>
    </source>
</evidence>
<dbReference type="PANTHER" id="PTHR30349">
    <property type="entry name" value="PHAGE INTEGRASE-RELATED"/>
    <property type="match status" value="1"/>
</dbReference>
<dbReference type="RefSeq" id="WP_319613862.1">
    <property type="nucleotide sequence ID" value="NZ_JAWXYB010000018.1"/>
</dbReference>
<evidence type="ECO:0000256" key="4">
    <source>
        <dbReference type="ARBA" id="ARBA00022829"/>
    </source>
</evidence>
<evidence type="ECO:0000313" key="13">
    <source>
        <dbReference type="Proteomes" id="UP001279553"/>
    </source>
</evidence>
<dbReference type="GO" id="GO:0007059">
    <property type="term" value="P:chromosome segregation"/>
    <property type="evidence" value="ECO:0007669"/>
    <property type="project" value="UniProtKB-UniRule"/>
</dbReference>
<dbReference type="InterPro" id="IPR004107">
    <property type="entry name" value="Integrase_SAM-like_N"/>
</dbReference>
<name>A0AAW9DPD9_ACIAO</name>
<dbReference type="Proteomes" id="UP001279553">
    <property type="component" value="Unassembled WGS sequence"/>
</dbReference>
<dbReference type="GO" id="GO:0009037">
    <property type="term" value="F:tyrosine-based site-specific recombinase activity"/>
    <property type="evidence" value="ECO:0007669"/>
    <property type="project" value="UniProtKB-UniRule"/>
</dbReference>
<evidence type="ECO:0000256" key="7">
    <source>
        <dbReference type="ARBA" id="ARBA00023172"/>
    </source>
</evidence>